<keyword evidence="3" id="KW-0808">Transferase</keyword>
<dbReference type="EC" id="2.1.1.63" evidence="3"/>
<dbReference type="Pfam" id="PF01035">
    <property type="entry name" value="DNA_binding_1"/>
    <property type="match status" value="1"/>
</dbReference>
<dbReference type="InterPro" id="IPR036217">
    <property type="entry name" value="MethylDNA_cys_MeTrfase_DNAb"/>
</dbReference>
<reference evidence="3 4" key="1">
    <citation type="submission" date="2015-02" db="EMBL/GenBank/DDBJ databases">
        <title>Improved understanding of the partial-nitritation anammox process through 23 genomes representing the majority of the microbial community.</title>
        <authorList>
            <person name="Speth D.R."/>
            <person name="In T Zandt M."/>
            <person name="Guerrero Cruz S."/>
            <person name="Jetten M.S."/>
            <person name="Dutilh B.E."/>
        </authorList>
    </citation>
    <scope>NUCLEOTIDE SEQUENCE [LARGE SCALE GENOMIC DNA]</scope>
    <source>
        <strain evidence="3">OLB21</strain>
    </source>
</reference>
<dbReference type="GO" id="GO:0003908">
    <property type="term" value="F:methylated-DNA-[protein]-cysteine S-methyltransferase activity"/>
    <property type="evidence" value="ECO:0007669"/>
    <property type="project" value="UniProtKB-EC"/>
</dbReference>
<dbReference type="SUPFAM" id="SSF46767">
    <property type="entry name" value="Methylated DNA-protein cysteine methyltransferase, C-terminal domain"/>
    <property type="match status" value="1"/>
</dbReference>
<feature type="domain" description="Methylated-DNA-[protein]-cysteine S-methyltransferase DNA binding" evidence="2">
    <location>
        <begin position="6"/>
        <end position="84"/>
    </location>
</feature>
<keyword evidence="3" id="KW-0489">Methyltransferase</keyword>
<name>A0A136KKG9_9BACT</name>
<dbReference type="InterPro" id="IPR036388">
    <property type="entry name" value="WH-like_DNA-bd_sf"/>
</dbReference>
<dbReference type="GO" id="GO:0006281">
    <property type="term" value="P:DNA repair"/>
    <property type="evidence" value="ECO:0007669"/>
    <property type="project" value="InterPro"/>
</dbReference>
<sequence>MSTASDAVFRSLRLVPKGRVVTYGQLASASGIKSARAVGRILHNNPNIETNPCHRVVFADGSLSESFAFGGFEAQYELLRSEGVFFSKNKVDLKISGYHFREVDGSPLS</sequence>
<dbReference type="EMBL" id="JYPD01000011">
    <property type="protein sequence ID" value="KXK09890.1"/>
    <property type="molecule type" value="Genomic_DNA"/>
</dbReference>
<comment type="caution">
    <text evidence="3">The sequence shown here is derived from an EMBL/GenBank/DDBJ whole genome shotgun (WGS) entry which is preliminary data.</text>
</comment>
<dbReference type="GO" id="GO:0032259">
    <property type="term" value="P:methylation"/>
    <property type="evidence" value="ECO:0007669"/>
    <property type="project" value="UniProtKB-KW"/>
</dbReference>
<accession>A0A136KKG9</accession>
<dbReference type="NCBIfam" id="TIGR00589">
    <property type="entry name" value="ogt"/>
    <property type="match status" value="1"/>
</dbReference>
<evidence type="ECO:0000259" key="2">
    <source>
        <dbReference type="Pfam" id="PF01035"/>
    </source>
</evidence>
<evidence type="ECO:0000256" key="1">
    <source>
        <dbReference type="ARBA" id="ARBA00022763"/>
    </source>
</evidence>
<dbReference type="InterPro" id="IPR014048">
    <property type="entry name" value="MethylDNA_cys_MeTrfase_DNA-bd"/>
</dbReference>
<dbReference type="PANTHER" id="PTHR42942:SF1">
    <property type="entry name" value="ALKYLTRANSFERASE-LIKE PROTEIN 1"/>
    <property type="match status" value="1"/>
</dbReference>
<evidence type="ECO:0000313" key="4">
    <source>
        <dbReference type="Proteomes" id="UP000070449"/>
    </source>
</evidence>
<organism evidence="3 4">
    <name type="scientific">candidate division WS6 bacterium OLB21</name>
    <dbReference type="NCBI Taxonomy" id="1617427"/>
    <lineage>
        <taxon>Bacteria</taxon>
        <taxon>Candidatus Dojkabacteria</taxon>
    </lineage>
</organism>
<keyword evidence="1" id="KW-0227">DNA damage</keyword>
<dbReference type="Gene3D" id="1.10.10.10">
    <property type="entry name" value="Winged helix-like DNA-binding domain superfamily/Winged helix DNA-binding domain"/>
    <property type="match status" value="1"/>
</dbReference>
<dbReference type="Proteomes" id="UP000070449">
    <property type="component" value="Unassembled WGS sequence"/>
</dbReference>
<dbReference type="PANTHER" id="PTHR42942">
    <property type="entry name" value="6-O-METHYLGUANINE DNA METHYLTRANSFERASE"/>
    <property type="match status" value="1"/>
</dbReference>
<protein>
    <submittedName>
        <fullName evidence="3">Methylated-DNA--protein-cysteine methyltransferase</fullName>
        <ecNumber evidence="3">2.1.1.63</ecNumber>
    </submittedName>
</protein>
<dbReference type="AlphaFoldDB" id="A0A136KKG9"/>
<dbReference type="InterPro" id="IPR052520">
    <property type="entry name" value="ATL_DNA_repair"/>
</dbReference>
<proteinExistence type="predicted"/>
<evidence type="ECO:0000313" key="3">
    <source>
        <dbReference type="EMBL" id="KXK09890.1"/>
    </source>
</evidence>
<gene>
    <name evidence="3" type="primary">ogt</name>
    <name evidence="3" type="ORF">UZ20_WS6002000199</name>
</gene>
<dbReference type="CDD" id="cd06445">
    <property type="entry name" value="ATase"/>
    <property type="match status" value="1"/>
</dbReference>